<evidence type="ECO:0000259" key="1">
    <source>
        <dbReference type="PROSITE" id="PS50902"/>
    </source>
</evidence>
<evidence type="ECO:0000313" key="3">
    <source>
        <dbReference type="Proteomes" id="UP000199506"/>
    </source>
</evidence>
<dbReference type="EMBL" id="FOAK01000008">
    <property type="protein sequence ID" value="SEL01954.1"/>
    <property type="molecule type" value="Genomic_DNA"/>
</dbReference>
<dbReference type="InterPro" id="IPR029039">
    <property type="entry name" value="Flavoprotein-like_sf"/>
</dbReference>
<reference evidence="2 3" key="1">
    <citation type="submission" date="2016-10" db="EMBL/GenBank/DDBJ databases">
        <authorList>
            <person name="de Groot N.N."/>
        </authorList>
    </citation>
    <scope>NUCLEOTIDE SEQUENCE [LARGE SCALE GENOMIC DNA]</scope>
    <source>
        <strain evidence="2 3">DSM 11978</strain>
    </source>
</reference>
<protein>
    <submittedName>
        <fullName evidence="2">Flavodoxin</fullName>
    </submittedName>
</protein>
<feature type="domain" description="Flavodoxin-like" evidence="1">
    <location>
        <begin position="23"/>
        <end position="172"/>
    </location>
</feature>
<evidence type="ECO:0000313" key="2">
    <source>
        <dbReference type="EMBL" id="SEL01954.1"/>
    </source>
</evidence>
<dbReference type="AlphaFoldDB" id="A0A1H7LSK5"/>
<gene>
    <name evidence="2" type="ORF">SAMN05216439_1818</name>
</gene>
<dbReference type="PANTHER" id="PTHR39201:SF1">
    <property type="entry name" value="FLAVODOXIN-LIKE DOMAIN-CONTAINING PROTEIN"/>
    <property type="match status" value="1"/>
</dbReference>
<dbReference type="GO" id="GO:0010181">
    <property type="term" value="F:FMN binding"/>
    <property type="evidence" value="ECO:0007669"/>
    <property type="project" value="InterPro"/>
</dbReference>
<name>A0A1H7LSK5_9EURY</name>
<sequence>MNVNNYIIEIIYYIIKGDKMTNVLIAYFSASGVTKRVAEKIANDNNYDIFEIVPEEIYTPEDLDWTNKQSRSTIEMNDKSFRPPIAESCDVGEYDTVVIGFPVWWYTAPTIINTFIENVDLTGKKIKIFCTSGGSGVDKCVNDLKACYPELNFTKGIRFTGNVSNAKGWIEE</sequence>
<dbReference type="Pfam" id="PF12682">
    <property type="entry name" value="Flavodoxin_4"/>
    <property type="match status" value="1"/>
</dbReference>
<organism evidence="2 3">
    <name type="scientific">Methanobrevibacter gottschalkii</name>
    <dbReference type="NCBI Taxonomy" id="190974"/>
    <lineage>
        <taxon>Archaea</taxon>
        <taxon>Methanobacteriati</taxon>
        <taxon>Methanobacteriota</taxon>
        <taxon>Methanomada group</taxon>
        <taxon>Methanobacteria</taxon>
        <taxon>Methanobacteriales</taxon>
        <taxon>Methanobacteriaceae</taxon>
        <taxon>Methanobrevibacter</taxon>
    </lineage>
</organism>
<proteinExistence type="predicted"/>
<dbReference type="Proteomes" id="UP000199506">
    <property type="component" value="Unassembled WGS sequence"/>
</dbReference>
<accession>A0A1H7LSK5</accession>
<dbReference type="PANTHER" id="PTHR39201">
    <property type="entry name" value="EXPORTED PROTEIN-RELATED"/>
    <property type="match status" value="1"/>
</dbReference>
<dbReference type="SUPFAM" id="SSF52218">
    <property type="entry name" value="Flavoproteins"/>
    <property type="match status" value="1"/>
</dbReference>
<dbReference type="InterPro" id="IPR008254">
    <property type="entry name" value="Flavodoxin/NO_synth"/>
</dbReference>
<dbReference type="STRING" id="190974.SAMN05216439_1818"/>
<dbReference type="NCBIfam" id="NF005501">
    <property type="entry name" value="PRK07116.1"/>
    <property type="match status" value="1"/>
</dbReference>
<dbReference type="Gene3D" id="3.40.50.360">
    <property type="match status" value="1"/>
</dbReference>
<dbReference type="PROSITE" id="PS50902">
    <property type="entry name" value="FLAVODOXIN_LIKE"/>
    <property type="match status" value="1"/>
</dbReference>